<accession>A0ABM6MAN9</accession>
<dbReference type="PANTHER" id="PTHR30563:SF0">
    <property type="entry name" value="DNA RECOMBINATION PROTEIN RMUC"/>
    <property type="match status" value="1"/>
</dbReference>
<evidence type="ECO:0000256" key="3">
    <source>
        <dbReference type="ARBA" id="ARBA00021840"/>
    </source>
</evidence>
<dbReference type="Pfam" id="PF02646">
    <property type="entry name" value="RmuC"/>
    <property type="match status" value="1"/>
</dbReference>
<keyword evidence="5" id="KW-0233">DNA recombination</keyword>
<feature type="coiled-coil region" evidence="6">
    <location>
        <begin position="28"/>
        <end position="62"/>
    </location>
</feature>
<dbReference type="RefSeq" id="WP_117353116.1">
    <property type="nucleotide sequence ID" value="NZ_CP020083.1"/>
</dbReference>
<evidence type="ECO:0000256" key="6">
    <source>
        <dbReference type="SAM" id="Coils"/>
    </source>
</evidence>
<protein>
    <recommendedName>
        <fullName evidence="3">DNA recombination protein RmuC homolog</fullName>
    </recommendedName>
</protein>
<feature type="coiled-coil region" evidence="6">
    <location>
        <begin position="97"/>
        <end position="211"/>
    </location>
</feature>
<gene>
    <name evidence="7" type="ORF">B5J99_17390</name>
</gene>
<dbReference type="EMBL" id="CP020083">
    <property type="protein sequence ID" value="ASR53013.1"/>
    <property type="molecule type" value="Genomic_DNA"/>
</dbReference>
<evidence type="ECO:0000256" key="2">
    <source>
        <dbReference type="ARBA" id="ARBA00009840"/>
    </source>
</evidence>
<keyword evidence="4 6" id="KW-0175">Coiled coil</keyword>
<dbReference type="InterPro" id="IPR003798">
    <property type="entry name" value="DNA_recombination_RmuC"/>
</dbReference>
<proteinExistence type="inferred from homology"/>
<evidence type="ECO:0000313" key="7">
    <source>
        <dbReference type="EMBL" id="ASR53013.1"/>
    </source>
</evidence>
<evidence type="ECO:0000313" key="8">
    <source>
        <dbReference type="Proteomes" id="UP000258016"/>
    </source>
</evidence>
<evidence type="ECO:0000256" key="4">
    <source>
        <dbReference type="ARBA" id="ARBA00023054"/>
    </source>
</evidence>
<keyword evidence="8" id="KW-1185">Reference proteome</keyword>
<dbReference type="Proteomes" id="UP000258016">
    <property type="component" value="Chromosome"/>
</dbReference>
<comment type="function">
    <text evidence="1">Involved in DNA recombination.</text>
</comment>
<evidence type="ECO:0000256" key="5">
    <source>
        <dbReference type="ARBA" id="ARBA00023172"/>
    </source>
</evidence>
<reference evidence="7 8" key="1">
    <citation type="submission" date="2017-03" db="EMBL/GenBank/DDBJ databases">
        <title>Complete genome sequence of Blastomonas fulva degrading microcsystin LR.</title>
        <authorList>
            <person name="Lee H.-g."/>
            <person name="Jin L."/>
            <person name="oh H.-M."/>
        </authorList>
    </citation>
    <scope>NUCLEOTIDE SEQUENCE [LARGE SCALE GENOMIC DNA]</scope>
    <source>
        <strain evidence="7 8">T2</strain>
    </source>
</reference>
<evidence type="ECO:0000256" key="1">
    <source>
        <dbReference type="ARBA" id="ARBA00003416"/>
    </source>
</evidence>
<dbReference type="GeneID" id="303487367"/>
<organism evidence="7 8">
    <name type="scientific">Blastomonas fulva</name>
    <dbReference type="NCBI Taxonomy" id="1550728"/>
    <lineage>
        <taxon>Bacteria</taxon>
        <taxon>Pseudomonadati</taxon>
        <taxon>Pseudomonadota</taxon>
        <taxon>Alphaproteobacteria</taxon>
        <taxon>Sphingomonadales</taxon>
        <taxon>Sphingomonadaceae</taxon>
        <taxon>Blastomonas</taxon>
    </lineage>
</organism>
<comment type="similarity">
    <text evidence="2">Belongs to the RmuC family.</text>
</comment>
<sequence>MDPVVAVLIVVALIIGLAIGWWLGGRPLADARAEREEAQGALKELQERFNAAIRDLAGASERAKLADDLSLRLEAVRTDHAALSGQLAAAAERARQADELAAKLDTLRADHAAAARELATMKADAANHEKQVRMLVEAREQLSQQFGEVGNKLLGEAQEAFLRRANERFAQSEEKNEEKIRTLLAPVGERLKTYEEQVQKIEATRSEAYGDLKGLMDQMRAGQQQVRDETARLVNSLRNAPKARGRWGEQQLKNVLESCGLSQHTDFMMEVSVESEDGRLRPDAVIRIPGGRTLIVDAKVSLNDYQDAFEAEDDLVKSTAMARHFQSMKNHVNALGGKAYQTQFGDAPDYVIMFVPGEHFLSAAMEHDSTLWDFAFGKKVLIATPTNLVAIARTVASVWQQEALAANAREIAELGKEMYDRLAVSAEHLKRVGSGLSSAVGHYNKFVGSFERNVLSTGRKFAALNIETGKRELETIDEIEALPRYGDATLIEAGEGVKDAAE</sequence>
<dbReference type="PANTHER" id="PTHR30563">
    <property type="entry name" value="DNA RECOMBINATION PROTEIN RMUC"/>
    <property type="match status" value="1"/>
</dbReference>
<name>A0ABM6MAN9_9SPHN</name>